<dbReference type="Proteomes" id="UP000823674">
    <property type="component" value="Chromosome A09"/>
</dbReference>
<reference evidence="1 3" key="1">
    <citation type="submission" date="2021-03" db="EMBL/GenBank/DDBJ databases">
        <authorList>
            <person name="King G.J."/>
            <person name="Bancroft I."/>
            <person name="Baten A."/>
            <person name="Bloomfield J."/>
            <person name="Borpatragohain P."/>
            <person name="He Z."/>
            <person name="Irish N."/>
            <person name="Irwin J."/>
            <person name="Liu K."/>
            <person name="Mauleon R.P."/>
            <person name="Moore J."/>
            <person name="Morris R."/>
            <person name="Ostergaard L."/>
            <person name="Wang B."/>
            <person name="Wells R."/>
        </authorList>
    </citation>
    <scope>NUCLEOTIDE SEQUENCE [LARGE SCALE GENOMIC DNA]</scope>
    <source>
        <strain evidence="1">R-o-18</strain>
        <tissue evidence="1">Leaf</tissue>
    </source>
</reference>
<accession>A0ABQ7LAJ0</accession>
<proteinExistence type="predicted"/>
<protein>
    <submittedName>
        <fullName evidence="1">Uncharacterized protein</fullName>
    </submittedName>
</protein>
<organism evidence="1 3">
    <name type="scientific">Brassica rapa subsp. trilocularis</name>
    <dbReference type="NCBI Taxonomy" id="1813537"/>
    <lineage>
        <taxon>Eukaryota</taxon>
        <taxon>Viridiplantae</taxon>
        <taxon>Streptophyta</taxon>
        <taxon>Embryophyta</taxon>
        <taxon>Tracheophyta</taxon>
        <taxon>Spermatophyta</taxon>
        <taxon>Magnoliopsida</taxon>
        <taxon>eudicotyledons</taxon>
        <taxon>Gunneridae</taxon>
        <taxon>Pentapetalae</taxon>
        <taxon>rosids</taxon>
        <taxon>malvids</taxon>
        <taxon>Brassicales</taxon>
        <taxon>Brassicaceae</taxon>
        <taxon>Brassiceae</taxon>
        <taxon>Brassica</taxon>
    </lineage>
</organism>
<evidence type="ECO:0000313" key="2">
    <source>
        <dbReference type="EMBL" id="KAG5382457.1"/>
    </source>
</evidence>
<evidence type="ECO:0000313" key="1">
    <source>
        <dbReference type="EMBL" id="KAG5382453.1"/>
    </source>
</evidence>
<gene>
    <name evidence="1" type="primary">A09g501780.1_BraROA</name>
    <name evidence="2" type="synonym">A09p012810.1_BraROA</name>
    <name evidence="1" type="ORF">IGI04_033923</name>
    <name evidence="2" type="ORF">IGI04_033927</name>
</gene>
<evidence type="ECO:0000313" key="3">
    <source>
        <dbReference type="Proteomes" id="UP000823674"/>
    </source>
</evidence>
<sequence length="100" mass="11269">MEALQEMLKKEGLETGTNYEIHHFHEHWFKSLPSLLFQWAPKKLSISHETESAFTRGTAIGAISEAVSSIEIFESLLCLMDVIVSLISGRLVRERIGPVT</sequence>
<dbReference type="EMBL" id="JADBGQ010000008">
    <property type="protein sequence ID" value="KAG5382453.1"/>
    <property type="molecule type" value="Genomic_DNA"/>
</dbReference>
<name>A0ABQ7LAJ0_BRACM</name>
<comment type="caution">
    <text evidence="1">The sequence shown here is derived from an EMBL/GenBank/DDBJ whole genome shotgun (WGS) entry which is preliminary data.</text>
</comment>
<keyword evidence="3" id="KW-1185">Reference proteome</keyword>
<dbReference type="EMBL" id="JADBGQ010000008">
    <property type="protein sequence ID" value="KAG5382457.1"/>
    <property type="molecule type" value="Genomic_DNA"/>
</dbReference>